<keyword evidence="1" id="KW-0175">Coiled coil</keyword>
<gene>
    <name evidence="2" type="ORF">C2E21_9235</name>
</gene>
<evidence type="ECO:0000313" key="3">
    <source>
        <dbReference type="Proteomes" id="UP000239899"/>
    </source>
</evidence>
<feature type="coiled-coil region" evidence="1">
    <location>
        <begin position="822"/>
        <end position="849"/>
    </location>
</feature>
<evidence type="ECO:0000313" key="2">
    <source>
        <dbReference type="EMBL" id="PRW20190.1"/>
    </source>
</evidence>
<sequence length="880" mass="96617">MADPHLPIDVLRLVLQELIGDEPQEAYRLCRHLQAFSLVCRSWREAAATTPLRVNLAYLTDLPWPALRWLQRMTIADLDVHPNVPVNRVLTHPDFAARNKWVLERLWGAQLPGAPGRWPQFKHFPRLQILELTCDQQSMGEGSDPQHFESRIVASLTELRHLSLQRFGSADFSRLPLSLEVLQADLYMALPLALPPALRLQELDVSAARMLVDWDQLCSQVERVIVMEACQIDVLARRGGASLCRQTAAGFIEGCVAEVELIAEEVALVMLPAGFLDDGRQALPRPMTEQQYQPEVEEAVHLVTLAADYQQHHFRAFSAVYNPDDLQANDDLGMADGITVRLHRPQPDEPRVLGFCYSLQEDQLAFLLTEATVQGLHLEAFDEPDQVLQVLNDEEFKRRNAPCLRSLAGLDLLDSLDLQDYGALQRFEGYLQNNPDSLGAVSQLPRGLTFLDLCGTPPQDFDPAVESTDPAAWPSFPTAVSSCLSQLTALQELSLRHFREVELDGVLPASVEMLNLECLKPRPPPAQPWYARFAGGRASPADTFSFTLPALQPGQQRTLNLQFHRSQDYRVSRPTLFLRQFLHAATRLVITVGADPMTDEEALEASEEELEAAAQRGTLVLAAEHESLREALDALTASQLQMIDLEADEVLFTDDAGASFTGSRRVQQFIRQAYRDEWLCWSHEPEFGEDGEAEEEEAGGQLRHAGGFTLRRNAAAATNPRFQDGAATEAGSWQGPACWSIVEAESSLAAAGCNAVSTAGTFLPLAQQQWQRAAAGAVVLPWQVDSGLSGSWVAAATVTTAAALVISQQAVLPIAAAAAPDLAQLNSDADRLLAQLASLGEDIRNLRMLACSAPPSGAPPSVLSISSSSSWTTTCPALWL</sequence>
<dbReference type="EMBL" id="LHPG02000025">
    <property type="protein sequence ID" value="PRW20190.1"/>
    <property type="molecule type" value="Genomic_DNA"/>
</dbReference>
<protein>
    <submittedName>
        <fullName evidence="2">Uncharacterized protein</fullName>
    </submittedName>
</protein>
<comment type="caution">
    <text evidence="2">The sequence shown here is derived from an EMBL/GenBank/DDBJ whole genome shotgun (WGS) entry which is preliminary data.</text>
</comment>
<proteinExistence type="predicted"/>
<reference evidence="2 3" key="1">
    <citation type="journal article" date="2018" name="Plant J.">
        <title>Genome sequences of Chlorella sorokiniana UTEX 1602 and Micractinium conductrix SAG 241.80: implications to maltose excretion by a green alga.</title>
        <authorList>
            <person name="Arriola M.B."/>
            <person name="Velmurugan N."/>
            <person name="Zhang Y."/>
            <person name="Plunkett M.H."/>
            <person name="Hondzo H."/>
            <person name="Barney B.M."/>
        </authorList>
    </citation>
    <scope>NUCLEOTIDE SEQUENCE [LARGE SCALE GENOMIC DNA]</scope>
    <source>
        <strain evidence="3">UTEX 1602</strain>
    </source>
</reference>
<accession>A0A2P6TC27</accession>
<organism evidence="2 3">
    <name type="scientific">Chlorella sorokiniana</name>
    <name type="common">Freshwater green alga</name>
    <dbReference type="NCBI Taxonomy" id="3076"/>
    <lineage>
        <taxon>Eukaryota</taxon>
        <taxon>Viridiplantae</taxon>
        <taxon>Chlorophyta</taxon>
        <taxon>core chlorophytes</taxon>
        <taxon>Trebouxiophyceae</taxon>
        <taxon>Chlorellales</taxon>
        <taxon>Chlorellaceae</taxon>
        <taxon>Chlorella clade</taxon>
        <taxon>Chlorella</taxon>
    </lineage>
</organism>
<name>A0A2P6TC27_CHLSO</name>
<dbReference type="OrthoDB" id="509080at2759"/>
<dbReference type="Proteomes" id="UP000239899">
    <property type="component" value="Unassembled WGS sequence"/>
</dbReference>
<keyword evidence="3" id="KW-1185">Reference proteome</keyword>
<dbReference type="AlphaFoldDB" id="A0A2P6TC27"/>
<evidence type="ECO:0000256" key="1">
    <source>
        <dbReference type="SAM" id="Coils"/>
    </source>
</evidence>